<dbReference type="InterPro" id="IPR039365">
    <property type="entry name" value="IS701-like"/>
</dbReference>
<keyword evidence="2" id="KW-0378">Hydrolase</keyword>
<dbReference type="AlphaFoldDB" id="A0A3N1HH74"/>
<keyword evidence="3" id="KW-1185">Reference proteome</keyword>
<gene>
    <name evidence="2" type="ORF">EDD40_7324</name>
</gene>
<dbReference type="PANTHER" id="PTHR33627">
    <property type="entry name" value="TRANSPOSASE"/>
    <property type="match status" value="1"/>
</dbReference>
<proteinExistence type="predicted"/>
<keyword evidence="2" id="KW-0255">Endonuclease</keyword>
<protein>
    <submittedName>
        <fullName evidence="2">DDE superfamily endonuclease</fullName>
    </submittedName>
</protein>
<dbReference type="Proteomes" id="UP000268727">
    <property type="component" value="Unassembled WGS sequence"/>
</dbReference>
<feature type="domain" description="Transposase IS701-like DDE" evidence="1">
    <location>
        <begin position="15"/>
        <end position="265"/>
    </location>
</feature>
<evidence type="ECO:0000313" key="2">
    <source>
        <dbReference type="EMBL" id="ROP41858.1"/>
    </source>
</evidence>
<sequence length="314" mass="34612">MDRVRPVIEDFAADMFGGFARRDQRAKGELYLRGLLMDGKRKSMQPMAERLGVDHQQLQQFVTTSTWDHVEVRRRLAVWAGGFVDPDAWVVDDTAFPKDGDASPGVARMYCGALGKTANCQVGVSVHAVTDWTSAAVDWRLFLPESWDDRLAGDPAEAAEVRNRRERCAIPDAVRHREKWRLALDMLDELADWGLPARPVVADAGYGDAARFRQGLTDRGLTYVLAVRSTATAHPAAAQPATAPYGGVGRPPTPHYPDPVLAENSIHAGQAAWWYSLRMPPSRCRWRMSSWLSAAWSVVGGGSACSGRALAMPW</sequence>
<organism evidence="2 3">
    <name type="scientific">Saccharothrix texasensis</name>
    <dbReference type="NCBI Taxonomy" id="103734"/>
    <lineage>
        <taxon>Bacteria</taxon>
        <taxon>Bacillati</taxon>
        <taxon>Actinomycetota</taxon>
        <taxon>Actinomycetes</taxon>
        <taxon>Pseudonocardiales</taxon>
        <taxon>Pseudonocardiaceae</taxon>
        <taxon>Saccharothrix</taxon>
    </lineage>
</organism>
<dbReference type="PANTHER" id="PTHR33627:SF1">
    <property type="entry name" value="TRANSPOSASE"/>
    <property type="match status" value="1"/>
</dbReference>
<evidence type="ECO:0000313" key="3">
    <source>
        <dbReference type="Proteomes" id="UP000268727"/>
    </source>
</evidence>
<accession>A0A3N1HH74</accession>
<dbReference type="InterPro" id="IPR012337">
    <property type="entry name" value="RNaseH-like_sf"/>
</dbReference>
<dbReference type="Pfam" id="PF13546">
    <property type="entry name" value="DDE_5"/>
    <property type="match status" value="1"/>
</dbReference>
<reference evidence="2 3" key="1">
    <citation type="submission" date="2018-11" db="EMBL/GenBank/DDBJ databases">
        <title>Sequencing the genomes of 1000 actinobacteria strains.</title>
        <authorList>
            <person name="Klenk H.-P."/>
        </authorList>
    </citation>
    <scope>NUCLEOTIDE SEQUENCE [LARGE SCALE GENOMIC DNA]</scope>
    <source>
        <strain evidence="2 3">DSM 44231</strain>
    </source>
</reference>
<evidence type="ECO:0000259" key="1">
    <source>
        <dbReference type="Pfam" id="PF13546"/>
    </source>
</evidence>
<dbReference type="SUPFAM" id="SSF53098">
    <property type="entry name" value="Ribonuclease H-like"/>
    <property type="match status" value="1"/>
</dbReference>
<dbReference type="NCBIfam" id="NF033540">
    <property type="entry name" value="transpos_IS701"/>
    <property type="match status" value="1"/>
</dbReference>
<dbReference type="EMBL" id="RJKM01000001">
    <property type="protein sequence ID" value="ROP41858.1"/>
    <property type="molecule type" value="Genomic_DNA"/>
</dbReference>
<name>A0A3N1HH74_9PSEU</name>
<dbReference type="InterPro" id="IPR038721">
    <property type="entry name" value="IS701-like_DDE_dom"/>
</dbReference>
<comment type="caution">
    <text evidence="2">The sequence shown here is derived from an EMBL/GenBank/DDBJ whole genome shotgun (WGS) entry which is preliminary data.</text>
</comment>
<dbReference type="GO" id="GO:0004519">
    <property type="term" value="F:endonuclease activity"/>
    <property type="evidence" value="ECO:0007669"/>
    <property type="project" value="UniProtKB-KW"/>
</dbReference>
<keyword evidence="2" id="KW-0540">Nuclease</keyword>